<proteinExistence type="predicted"/>
<sequence>MASVKVSDLFKDLNDWQDFYAFFHDYKLFGDLPDIFGRDESLDINSLHHIHLANTPEVQEKWAKTPRQFCRKTEIKHPEHDYWLIYAYDDFREEYLLLTITGPSAHRREKWDPYLRDILTTIVEPWTLGRVSYPEED</sequence>
<evidence type="ECO:0000313" key="2">
    <source>
        <dbReference type="Proteomes" id="UP000198861"/>
    </source>
</evidence>
<dbReference type="Proteomes" id="UP000198861">
    <property type="component" value="Unassembled WGS sequence"/>
</dbReference>
<evidence type="ECO:0000313" key="1">
    <source>
        <dbReference type="EMBL" id="SFB30347.1"/>
    </source>
</evidence>
<protein>
    <submittedName>
        <fullName evidence="1">Toxin YafO, type II toxin-antitoxin system</fullName>
    </submittedName>
</protein>
<organism evidence="1 2">
    <name type="scientific">Azotobacter beijerinckii</name>
    <dbReference type="NCBI Taxonomy" id="170623"/>
    <lineage>
        <taxon>Bacteria</taxon>
        <taxon>Pseudomonadati</taxon>
        <taxon>Pseudomonadota</taxon>
        <taxon>Gammaproteobacteria</taxon>
        <taxon>Pseudomonadales</taxon>
        <taxon>Pseudomonadaceae</taxon>
        <taxon>Azotobacter</taxon>
    </lineage>
</organism>
<reference evidence="1 2" key="1">
    <citation type="submission" date="2016-10" db="EMBL/GenBank/DDBJ databases">
        <authorList>
            <person name="Varghese N."/>
            <person name="Submissions S."/>
        </authorList>
    </citation>
    <scope>NUCLEOTIDE SEQUENCE [LARGE SCALE GENOMIC DNA]</scope>
    <source>
        <strain evidence="1 2">DSM 282</strain>
    </source>
</reference>
<dbReference type="RefSeq" id="WP_091013481.1">
    <property type="nucleotide sequence ID" value="NZ_FOKJ01000032.1"/>
</dbReference>
<name>A0A1I0ZXS8_9GAMM</name>
<comment type="caution">
    <text evidence="1">The sequence shown here is derived from an EMBL/GenBank/DDBJ whole genome shotgun (WGS) entry which is preliminary data.</text>
</comment>
<accession>A0A1I0ZXS8</accession>
<keyword evidence="2" id="KW-1185">Reference proteome</keyword>
<dbReference type="Pfam" id="PF13957">
    <property type="entry name" value="YafO_toxin"/>
    <property type="match status" value="1"/>
</dbReference>
<dbReference type="InterPro" id="IPR020353">
    <property type="entry name" value="Toxin_YafO"/>
</dbReference>
<dbReference type="EMBL" id="FOKJ01000032">
    <property type="protein sequence ID" value="SFB30347.1"/>
    <property type="molecule type" value="Genomic_DNA"/>
</dbReference>
<gene>
    <name evidence="1" type="ORF">SAMN04244571_02161</name>
</gene>